<dbReference type="AlphaFoldDB" id="A0A1W0XD69"/>
<evidence type="ECO:0000256" key="2">
    <source>
        <dbReference type="SAM" id="MobiDB-lite"/>
    </source>
</evidence>
<sequence length="286" mass="31691">MVMQKKAAAFRALLPGGAVAVTENASTSGSPYEPEADAARYPSRFRPATVSPTSPKGTTTKASDRRTEFQIHHLKALNAELQTKLQAKTAENNQLRLELARQKSDHDKDVRQLQLQQKKTTEMMARTLKHAEDLIKEKEQVIGKQLAHIGKMSSGVVGRGGAGGAGKTEAASETGKWARSPTIPARKESFHGRTEASRKPPVPVFTRSASVRSQLVPKSKPSREPVVLTNEHRKAVRQLQYAPLLHSKMPYILDLTQKSRVLQKLQEENRTEIAGRDTLTDKYLYP</sequence>
<protein>
    <submittedName>
        <fullName evidence="3">Uncharacterized protein</fullName>
    </submittedName>
</protein>
<feature type="coiled-coil region" evidence="1">
    <location>
        <begin position="71"/>
        <end position="105"/>
    </location>
</feature>
<comment type="caution">
    <text evidence="3">The sequence shown here is derived from an EMBL/GenBank/DDBJ whole genome shotgun (WGS) entry which is preliminary data.</text>
</comment>
<evidence type="ECO:0000256" key="1">
    <source>
        <dbReference type="SAM" id="Coils"/>
    </source>
</evidence>
<feature type="compositionally biased region" description="Basic and acidic residues" evidence="2">
    <location>
        <begin position="185"/>
        <end position="198"/>
    </location>
</feature>
<reference evidence="4" key="1">
    <citation type="submission" date="2017-01" db="EMBL/GenBank/DDBJ databases">
        <title>Comparative genomics of anhydrobiosis in the tardigrade Hypsibius dujardini.</title>
        <authorList>
            <person name="Yoshida Y."/>
            <person name="Koutsovoulos G."/>
            <person name="Laetsch D."/>
            <person name="Stevens L."/>
            <person name="Kumar S."/>
            <person name="Horikawa D."/>
            <person name="Ishino K."/>
            <person name="Komine S."/>
            <person name="Tomita M."/>
            <person name="Blaxter M."/>
            <person name="Arakawa K."/>
        </authorList>
    </citation>
    <scope>NUCLEOTIDE SEQUENCE [LARGE SCALE GENOMIC DNA]</scope>
    <source>
        <strain evidence="4">Z151</strain>
    </source>
</reference>
<keyword evidence="1" id="KW-0175">Coiled coil</keyword>
<feature type="compositionally biased region" description="Gly residues" evidence="2">
    <location>
        <begin position="157"/>
        <end position="166"/>
    </location>
</feature>
<dbReference type="EMBL" id="MTYJ01000003">
    <property type="protein sequence ID" value="OQV25322.1"/>
    <property type="molecule type" value="Genomic_DNA"/>
</dbReference>
<name>A0A1W0XD69_HYPEX</name>
<accession>A0A1W0XD69</accession>
<feature type="region of interest" description="Disordered" evidence="2">
    <location>
        <begin position="157"/>
        <end position="209"/>
    </location>
</feature>
<evidence type="ECO:0000313" key="3">
    <source>
        <dbReference type="EMBL" id="OQV25322.1"/>
    </source>
</evidence>
<keyword evidence="4" id="KW-1185">Reference proteome</keyword>
<evidence type="ECO:0000313" key="4">
    <source>
        <dbReference type="Proteomes" id="UP000192578"/>
    </source>
</evidence>
<gene>
    <name evidence="3" type="ORF">BV898_01004</name>
</gene>
<dbReference type="OrthoDB" id="10597342at2759"/>
<feature type="region of interest" description="Disordered" evidence="2">
    <location>
        <begin position="23"/>
        <end position="64"/>
    </location>
</feature>
<feature type="compositionally biased region" description="Polar residues" evidence="2">
    <location>
        <begin position="50"/>
        <end position="61"/>
    </location>
</feature>
<proteinExistence type="predicted"/>
<dbReference type="Proteomes" id="UP000192578">
    <property type="component" value="Unassembled WGS sequence"/>
</dbReference>
<organism evidence="3 4">
    <name type="scientific">Hypsibius exemplaris</name>
    <name type="common">Freshwater tardigrade</name>
    <dbReference type="NCBI Taxonomy" id="2072580"/>
    <lineage>
        <taxon>Eukaryota</taxon>
        <taxon>Metazoa</taxon>
        <taxon>Ecdysozoa</taxon>
        <taxon>Tardigrada</taxon>
        <taxon>Eutardigrada</taxon>
        <taxon>Parachela</taxon>
        <taxon>Hypsibioidea</taxon>
        <taxon>Hypsibiidae</taxon>
        <taxon>Hypsibius</taxon>
    </lineage>
</organism>